<dbReference type="AlphaFoldDB" id="A0A1H2VEQ9"/>
<dbReference type="InterPro" id="IPR021908">
    <property type="entry name" value="YfbK_C"/>
</dbReference>
<accession>A0A1H2VEQ9</accession>
<dbReference type="CDD" id="cd01465">
    <property type="entry name" value="vWA_subgroup"/>
    <property type="match status" value="1"/>
</dbReference>
<feature type="domain" description="VWFA" evidence="1">
    <location>
        <begin position="156"/>
        <end position="330"/>
    </location>
</feature>
<dbReference type="InterPro" id="IPR019793">
    <property type="entry name" value="Peroxidases_heam-ligand_BS"/>
</dbReference>
<dbReference type="SUPFAM" id="SSF53300">
    <property type="entry name" value="vWA-like"/>
    <property type="match status" value="1"/>
</dbReference>
<dbReference type="PROSITE" id="PS50234">
    <property type="entry name" value="VWFA"/>
    <property type="match status" value="1"/>
</dbReference>
<evidence type="ECO:0000313" key="3">
    <source>
        <dbReference type="Proteomes" id="UP000182771"/>
    </source>
</evidence>
<gene>
    <name evidence="2" type="ORF">SAMN05444420_103160</name>
</gene>
<dbReference type="Pfam" id="PF12450">
    <property type="entry name" value="vWF_A"/>
    <property type="match status" value="1"/>
</dbReference>
<dbReference type="InterPro" id="IPR051173">
    <property type="entry name" value="Ca_channel_alpha-2/delta"/>
</dbReference>
<dbReference type="Pfam" id="PF12034">
    <property type="entry name" value="YfbK_C"/>
    <property type="match status" value="1"/>
</dbReference>
<dbReference type="PROSITE" id="PS51257">
    <property type="entry name" value="PROKAR_LIPOPROTEIN"/>
    <property type="match status" value="1"/>
</dbReference>
<dbReference type="InterPro" id="IPR036465">
    <property type="entry name" value="vWFA_dom_sf"/>
</dbReference>
<reference evidence="2 3" key="1">
    <citation type="submission" date="2016-10" db="EMBL/GenBank/DDBJ databases">
        <authorList>
            <person name="Varghese N."/>
            <person name="Submissions S."/>
        </authorList>
    </citation>
    <scope>NUCLEOTIDE SEQUENCE [LARGE SCALE GENOMIC DNA]</scope>
    <source>
        <strain evidence="2 3">DSM 11449</strain>
    </source>
</reference>
<dbReference type="EMBL" id="FNND01000003">
    <property type="protein sequence ID" value="SDW66802.1"/>
    <property type="molecule type" value="Genomic_DNA"/>
</dbReference>
<dbReference type="InterPro" id="IPR002035">
    <property type="entry name" value="VWF_A"/>
</dbReference>
<dbReference type="Gene3D" id="3.40.50.410">
    <property type="entry name" value="von Willebrand factor, type A domain"/>
    <property type="match status" value="1"/>
</dbReference>
<proteinExistence type="predicted"/>
<dbReference type="PANTHER" id="PTHR10166">
    <property type="entry name" value="VOLTAGE-DEPENDENT CALCIUM CHANNEL SUBUNIT ALPHA-2/DELTA-RELATED"/>
    <property type="match status" value="1"/>
</dbReference>
<dbReference type="InterPro" id="IPR022156">
    <property type="entry name" value="Uncharacterised_YfbK_N"/>
</dbReference>
<dbReference type="Proteomes" id="UP000182771">
    <property type="component" value="Unassembled WGS sequence"/>
</dbReference>
<dbReference type="PANTHER" id="PTHR10166:SF37">
    <property type="entry name" value="STOLID, ISOFORM H"/>
    <property type="match status" value="1"/>
</dbReference>
<dbReference type="PROSITE" id="PS00435">
    <property type="entry name" value="PEROXIDASE_1"/>
    <property type="match status" value="1"/>
</dbReference>
<organism evidence="2 3">
    <name type="scientific">Capnocytophaga granulosa</name>
    <dbReference type="NCBI Taxonomy" id="45242"/>
    <lineage>
        <taxon>Bacteria</taxon>
        <taxon>Pseudomonadati</taxon>
        <taxon>Bacteroidota</taxon>
        <taxon>Flavobacteriia</taxon>
        <taxon>Flavobacteriales</taxon>
        <taxon>Flavobacteriaceae</taxon>
        <taxon>Capnocytophaga</taxon>
    </lineage>
</organism>
<dbReference type="Pfam" id="PF00092">
    <property type="entry name" value="VWA"/>
    <property type="match status" value="1"/>
</dbReference>
<keyword evidence="3" id="KW-1185">Reference proteome</keyword>
<protein>
    <submittedName>
        <fullName evidence="2">Ca-activated chloride channel family protein</fullName>
    </submittedName>
</protein>
<comment type="caution">
    <text evidence="2">The sequence shown here is derived from an EMBL/GenBank/DDBJ whole genome shotgun (WGS) entry which is preliminary data.</text>
</comment>
<dbReference type="SMART" id="SM00327">
    <property type="entry name" value="VWA"/>
    <property type="match status" value="1"/>
</dbReference>
<evidence type="ECO:0000259" key="1">
    <source>
        <dbReference type="PROSITE" id="PS50234"/>
    </source>
</evidence>
<evidence type="ECO:0000313" key="2">
    <source>
        <dbReference type="EMBL" id="SDW66802.1"/>
    </source>
</evidence>
<name>A0A1H2VEQ9_9FLAO</name>
<sequence>MKKRVVFTVLGSLLWLSCGNNHDMMYRPEYQYPSYTKDMQVPTRERGETFKEIKENPFVEVSSQPVSTFSVDVDRAAYSNIRRMIQQGTLPPKDAVRIEEMINYFDYDYPTPDAQTPSPLRVSYEQAPAPWNTTHYLLRIGLKTKPLDLSNTPASHLVFLIDVSGSMMDYNKLPLLKSSLKLLLQNLKPQDKVSIVTYASGTQVALEPTSVREREKIEKVLDGLEAGGATSGEQGIQLAYEQAHKAFIKGGNNRIILATDGDFNVGINNPNDLKAFIEKQREGGVYLSVLGFGMGNYRDDMSETLADSGNGNYAYIDNLTEAKKVLVNEFGGTLFTVAKDVKLQVEFNPKYVKQYKLLGYENRMLANEDFTNDKKDAGEVGAGHTVTAIYEIVPSDGKVTSSLRYQDSQLNEIGKGNEVAFLKIRYKDPKEANAASREVVEPLTYNLKELTQASDDFRFAAAVAEFGLLLRDSEYKAQASYDQVIELAKNAFGRDEEGYRKEFVRLVEGAKLMAKNK</sequence>